<gene>
    <name evidence="4" type="ORF">VITISV_010349</name>
</gene>
<evidence type="ECO:0000256" key="2">
    <source>
        <dbReference type="SAM" id="MobiDB-lite"/>
    </source>
</evidence>
<evidence type="ECO:0000313" key="4">
    <source>
        <dbReference type="EMBL" id="CAN75471.1"/>
    </source>
</evidence>
<dbReference type="Pfam" id="PF14223">
    <property type="entry name" value="Retrotran_gag_2"/>
    <property type="match status" value="1"/>
</dbReference>
<dbReference type="PANTHER" id="PTHR47481:SF2">
    <property type="entry name" value="RETROTRANSPOSON GAG DOMAIN-CONTAINING PROTEIN"/>
    <property type="match status" value="1"/>
</dbReference>
<proteinExistence type="predicted"/>
<dbReference type="Pfam" id="PF23282">
    <property type="entry name" value="WHD_ROQ1"/>
    <property type="match status" value="1"/>
</dbReference>
<reference evidence="4" key="1">
    <citation type="journal article" date="2007" name="PLoS ONE">
        <title>The first genome sequence of an elite grapevine cultivar (Pinot noir Vitis vinifera L.): coping with a highly heterozygous genome.</title>
        <authorList>
            <person name="Velasco R."/>
            <person name="Zharkikh A."/>
            <person name="Troggio M."/>
            <person name="Cartwright D.A."/>
            <person name="Cestaro A."/>
            <person name="Pruss D."/>
            <person name="Pindo M."/>
            <person name="FitzGerald L.M."/>
            <person name="Vezzulli S."/>
            <person name="Reid J."/>
            <person name="Malacarne G."/>
            <person name="Iliev D."/>
            <person name="Coppola G."/>
            <person name="Wardell B."/>
            <person name="Micheletti D."/>
            <person name="Macalma T."/>
            <person name="Facci M."/>
            <person name="Mitchell J.T."/>
            <person name="Perazzolli M."/>
            <person name="Eldredge G."/>
            <person name="Gatto P."/>
            <person name="Oyzerski R."/>
            <person name="Moretto M."/>
            <person name="Gutin N."/>
            <person name="Stefanini M."/>
            <person name="Chen Y."/>
            <person name="Segala C."/>
            <person name="Davenport C."/>
            <person name="Dematte L."/>
            <person name="Mraz A."/>
            <person name="Battilana J."/>
            <person name="Stormo K."/>
            <person name="Costa F."/>
            <person name="Tao Q."/>
            <person name="Si-Ammour A."/>
            <person name="Harkins T."/>
            <person name="Lackey A."/>
            <person name="Perbost C."/>
            <person name="Taillon B."/>
            <person name="Stella A."/>
            <person name="Solovyev V."/>
            <person name="Fawcett J.A."/>
            <person name="Sterck L."/>
            <person name="Vandepoele K."/>
            <person name="Grando S.M."/>
            <person name="Toppo S."/>
            <person name="Moser C."/>
            <person name="Lanchbury J."/>
            <person name="Bogden R."/>
            <person name="Skolnick M."/>
            <person name="Sgaramella V."/>
            <person name="Bhatnagar S.K."/>
            <person name="Fontana P."/>
            <person name="Gutin A."/>
            <person name="Van de Peer Y."/>
            <person name="Salamini F."/>
            <person name="Viola R."/>
        </authorList>
    </citation>
    <scope>NUCLEOTIDE SEQUENCE</scope>
</reference>
<dbReference type="InterPro" id="IPR058192">
    <property type="entry name" value="WHD_ROQ1-like"/>
</dbReference>
<sequence length="553" mass="62326">MGIHMVLCISYDGLDDKWKKLFLDIACFFKDEDEKFVTRILEGCKFHPKIGLRVLDVRDNGISVVIPKSRGILEWIRYQSMRSDEVTLDLLLIGTTQQHLCVNCGTQRSDKVEYNYGSGKAGNSHNSCYNSGKTLKDERVSMTTTSTRNDTTNVVWEALKNAYAKDSQEREFTLRQQVTYLRKEDDKTIGEHIRTFKSLCDSLAAIAKPVLVKEKVFCLLTSLGPQYETFTTTMLKPPRPSYSELVSQLQSLDQRRNWFSNHANATHATPEMAFTDSNNKDIHNPPQDIKICMTPVERDLYREEKCQYCGMVGHIAKICWWVPKMPTQQDDIPQALEALTLDNPNAETEWTSDTGASNHMTDGGGEFMNFQLSSQFLSTGIIHPVELSEQSFNTPHNDIEPNQLDLQSQTHQKQPPQPQLAPYMITRSQRGIIKPNPNYALTSTTNSTSIPREPHNIRAALAHPGWKTAIDEELEALHTNKTWVLVPRTSDMHVIEQVWETGLAANIVAPSLLHQISGSTSGGLSGLVLTFDWDIHRTVREPPPEPSIESGGA</sequence>
<dbReference type="EMBL" id="AM487776">
    <property type="protein sequence ID" value="CAN75471.1"/>
    <property type="molecule type" value="Genomic_DNA"/>
</dbReference>
<accession>A5CA63</accession>
<feature type="region of interest" description="Disordered" evidence="2">
    <location>
        <begin position="391"/>
        <end position="418"/>
    </location>
</feature>
<dbReference type="OrthoDB" id="912875at2759"/>
<evidence type="ECO:0000259" key="3">
    <source>
        <dbReference type="Pfam" id="PF23282"/>
    </source>
</evidence>
<protein>
    <recommendedName>
        <fullName evidence="3">Disease resistance protein Roq1-like winged-helix domain-containing protein</fullName>
    </recommendedName>
</protein>
<dbReference type="AlphaFoldDB" id="A5CA63"/>
<organism evidence="4">
    <name type="scientific">Vitis vinifera</name>
    <name type="common">Grape</name>
    <dbReference type="NCBI Taxonomy" id="29760"/>
    <lineage>
        <taxon>Eukaryota</taxon>
        <taxon>Viridiplantae</taxon>
        <taxon>Streptophyta</taxon>
        <taxon>Embryophyta</taxon>
        <taxon>Tracheophyta</taxon>
        <taxon>Spermatophyta</taxon>
        <taxon>Magnoliopsida</taxon>
        <taxon>eudicotyledons</taxon>
        <taxon>Gunneridae</taxon>
        <taxon>Pentapetalae</taxon>
        <taxon>rosids</taxon>
        <taxon>Vitales</taxon>
        <taxon>Vitaceae</taxon>
        <taxon>Viteae</taxon>
        <taxon>Vitis</taxon>
    </lineage>
</organism>
<evidence type="ECO:0000256" key="1">
    <source>
        <dbReference type="ARBA" id="ARBA00022737"/>
    </source>
</evidence>
<dbReference type="PANTHER" id="PTHR47481">
    <property type="match status" value="1"/>
</dbReference>
<feature type="domain" description="Disease resistance protein Roq1-like winged-helix" evidence="3">
    <location>
        <begin position="17"/>
        <end position="55"/>
    </location>
</feature>
<name>A5CA63_VITVI</name>
<feature type="compositionally biased region" description="Polar residues" evidence="2">
    <location>
        <begin position="404"/>
        <end position="414"/>
    </location>
</feature>
<keyword evidence="1" id="KW-0677">Repeat</keyword>